<dbReference type="PANTHER" id="PTHR31836:SF28">
    <property type="entry name" value="SRCR DOMAIN-CONTAINING PROTEIN-RELATED"/>
    <property type="match status" value="1"/>
</dbReference>
<dbReference type="HOGENOM" id="CLU_047639_6_1_1"/>
<keyword evidence="3" id="KW-1185">Reference proteome</keyword>
<dbReference type="RefSeq" id="XP_001889957.1">
    <property type="nucleotide sequence ID" value="XM_001889922.1"/>
</dbReference>
<dbReference type="Proteomes" id="UP000001194">
    <property type="component" value="Unassembled WGS sequence"/>
</dbReference>
<proteinExistence type="predicted"/>
<dbReference type="EMBL" id="DS547165">
    <property type="protein sequence ID" value="EDQ99406.1"/>
    <property type="molecule type" value="Genomic_DNA"/>
</dbReference>
<evidence type="ECO:0000313" key="3">
    <source>
        <dbReference type="Proteomes" id="UP000001194"/>
    </source>
</evidence>
<dbReference type="InParanoid" id="B0E170"/>
<dbReference type="KEGG" id="lbc:LACBIDRAFT_241535"/>
<keyword evidence="1" id="KW-0732">Signal</keyword>
<feature type="non-terminal residue" evidence="2">
    <location>
        <position position="1"/>
    </location>
</feature>
<dbReference type="GeneID" id="6085592"/>
<protein>
    <submittedName>
        <fullName evidence="2">Riboflavine-aldehyde-forming enzyme</fullName>
    </submittedName>
</protein>
<reference evidence="2 3" key="1">
    <citation type="journal article" date="2008" name="Nature">
        <title>The genome of Laccaria bicolor provides insights into mycorrhizal symbiosis.</title>
        <authorList>
            <person name="Martin F."/>
            <person name="Aerts A."/>
            <person name="Ahren D."/>
            <person name="Brun A."/>
            <person name="Danchin E.G.J."/>
            <person name="Duchaussoy F."/>
            <person name="Gibon J."/>
            <person name="Kohler A."/>
            <person name="Lindquist E."/>
            <person name="Pereda V."/>
            <person name="Salamov A."/>
            <person name="Shapiro H.J."/>
            <person name="Wuyts J."/>
            <person name="Blaudez D."/>
            <person name="Buee M."/>
            <person name="Brokstein P."/>
            <person name="Canbaeck B."/>
            <person name="Cohen D."/>
            <person name="Courty P.E."/>
            <person name="Coutinho P.M."/>
            <person name="Delaruelle C."/>
            <person name="Detter J.C."/>
            <person name="Deveau A."/>
            <person name="DiFazio S."/>
            <person name="Duplessis S."/>
            <person name="Fraissinet-Tachet L."/>
            <person name="Lucic E."/>
            <person name="Frey-Klett P."/>
            <person name="Fourrey C."/>
            <person name="Feussner I."/>
            <person name="Gay G."/>
            <person name="Grimwood J."/>
            <person name="Hoegger P.J."/>
            <person name="Jain P."/>
            <person name="Kilaru S."/>
            <person name="Labbe J."/>
            <person name="Lin Y.C."/>
            <person name="Legue V."/>
            <person name="Le Tacon F."/>
            <person name="Marmeisse R."/>
            <person name="Melayah D."/>
            <person name="Montanini B."/>
            <person name="Muratet M."/>
            <person name="Nehls U."/>
            <person name="Niculita-Hirzel H."/>
            <person name="Oudot-Le Secq M.P."/>
            <person name="Peter M."/>
            <person name="Quesneville H."/>
            <person name="Rajashekar B."/>
            <person name="Reich M."/>
            <person name="Rouhier N."/>
            <person name="Schmutz J."/>
            <person name="Yin T."/>
            <person name="Chalot M."/>
            <person name="Henrissat B."/>
            <person name="Kuees U."/>
            <person name="Lucas S."/>
            <person name="Van de Peer Y."/>
            <person name="Podila G.K."/>
            <person name="Polle A."/>
            <person name="Pukkila P.J."/>
            <person name="Richardson P.M."/>
            <person name="Rouze P."/>
            <person name="Sanders I.R."/>
            <person name="Stajich J.E."/>
            <person name="Tunlid A."/>
            <person name="Tuskan G."/>
            <person name="Grigoriev I.V."/>
        </authorList>
    </citation>
    <scope>NUCLEOTIDE SEQUENCE [LARGE SCALE GENOMIC DNA]</scope>
    <source>
        <strain evidence="3">S238N-H82 / ATCC MYA-4686</strain>
    </source>
</reference>
<gene>
    <name evidence="2" type="ORF">LACBIDRAFT_241535</name>
</gene>
<sequence length="88" mass="9448">EVIFFFNGLSAGLTNRPDMAFSNPGPPLGIGNHCFNSIGVHYKGKYVQATVVDKCMGCGPNDIDLSPSAFSVLAPESKGRIPVTWNYL</sequence>
<name>B0E170_LACBS</name>
<accession>B0E170</accession>
<dbReference type="SUPFAM" id="SSF50685">
    <property type="entry name" value="Barwin-like endoglucanases"/>
    <property type="match status" value="1"/>
</dbReference>
<evidence type="ECO:0000313" key="2">
    <source>
        <dbReference type="EMBL" id="EDQ99406.1"/>
    </source>
</evidence>
<dbReference type="STRING" id="486041.B0E170"/>
<dbReference type="CDD" id="cd22191">
    <property type="entry name" value="DPBB_RlpA_EXP_N-like"/>
    <property type="match status" value="1"/>
</dbReference>
<dbReference type="InterPro" id="IPR051477">
    <property type="entry name" value="Expansin_CellWall"/>
</dbReference>
<dbReference type="Gene3D" id="2.40.40.10">
    <property type="entry name" value="RlpA-like domain"/>
    <property type="match status" value="1"/>
</dbReference>
<dbReference type="OrthoDB" id="406505at2759"/>
<evidence type="ECO:0000256" key="1">
    <source>
        <dbReference type="ARBA" id="ARBA00022729"/>
    </source>
</evidence>
<organism evidence="3">
    <name type="scientific">Laccaria bicolor (strain S238N-H82 / ATCC MYA-4686)</name>
    <name type="common">Bicoloured deceiver</name>
    <name type="synonym">Laccaria laccata var. bicolor</name>
    <dbReference type="NCBI Taxonomy" id="486041"/>
    <lineage>
        <taxon>Eukaryota</taxon>
        <taxon>Fungi</taxon>
        <taxon>Dikarya</taxon>
        <taxon>Basidiomycota</taxon>
        <taxon>Agaricomycotina</taxon>
        <taxon>Agaricomycetes</taxon>
        <taxon>Agaricomycetidae</taxon>
        <taxon>Agaricales</taxon>
        <taxon>Agaricineae</taxon>
        <taxon>Hydnangiaceae</taxon>
        <taxon>Laccaria</taxon>
    </lineage>
</organism>
<dbReference type="PANTHER" id="PTHR31836">
    <property type="match status" value="1"/>
</dbReference>
<dbReference type="AlphaFoldDB" id="B0E170"/>
<dbReference type="InterPro" id="IPR036908">
    <property type="entry name" value="RlpA-like_sf"/>
</dbReference>